<reference evidence="1 2" key="1">
    <citation type="journal article" date="2024" name="Commun. Biol.">
        <title>Comparative genomic analysis of thermophilic fungi reveals convergent evolutionary adaptations and gene losses.</title>
        <authorList>
            <person name="Steindorff A.S."/>
            <person name="Aguilar-Pontes M.V."/>
            <person name="Robinson A.J."/>
            <person name="Andreopoulos B."/>
            <person name="LaButti K."/>
            <person name="Kuo A."/>
            <person name="Mondo S."/>
            <person name="Riley R."/>
            <person name="Otillar R."/>
            <person name="Haridas S."/>
            <person name="Lipzen A."/>
            <person name="Grimwood J."/>
            <person name="Schmutz J."/>
            <person name="Clum A."/>
            <person name="Reid I.D."/>
            <person name="Moisan M.C."/>
            <person name="Butler G."/>
            <person name="Nguyen T.T.M."/>
            <person name="Dewar K."/>
            <person name="Conant G."/>
            <person name="Drula E."/>
            <person name="Henrissat B."/>
            <person name="Hansel C."/>
            <person name="Singer S."/>
            <person name="Hutchinson M.I."/>
            <person name="de Vries R.P."/>
            <person name="Natvig D.O."/>
            <person name="Powell A.J."/>
            <person name="Tsang A."/>
            <person name="Grigoriev I.V."/>
        </authorList>
    </citation>
    <scope>NUCLEOTIDE SEQUENCE [LARGE SCALE GENOMIC DNA]</scope>
    <source>
        <strain evidence="1 2">CBS 494.80</strain>
    </source>
</reference>
<sequence length="119" mass="13147">MFGVSQLRLMRSLYGGAAEALRATHLLIQFLSANYFTNNTSSLPPSSIAANKCKGPARGRNKFPRQLLAKKYLQTLRKHQTLMHKCADSTLITLKELLSLCNVENVVTVEGVCSLTHIS</sequence>
<comment type="caution">
    <text evidence="1">The sequence shown here is derived from an EMBL/GenBank/DDBJ whole genome shotgun (WGS) entry which is preliminary data.</text>
</comment>
<dbReference type="EMBL" id="JAZHXI010000002">
    <property type="protein sequence ID" value="KAL2074457.1"/>
    <property type="molecule type" value="Genomic_DNA"/>
</dbReference>
<proteinExistence type="predicted"/>
<accession>A0ABR4CX87</accession>
<name>A0ABR4CX87_9HELO</name>
<organism evidence="1 2">
    <name type="scientific">Oculimacula yallundae</name>
    <dbReference type="NCBI Taxonomy" id="86028"/>
    <lineage>
        <taxon>Eukaryota</taxon>
        <taxon>Fungi</taxon>
        <taxon>Dikarya</taxon>
        <taxon>Ascomycota</taxon>
        <taxon>Pezizomycotina</taxon>
        <taxon>Leotiomycetes</taxon>
        <taxon>Helotiales</taxon>
        <taxon>Ploettnerulaceae</taxon>
        <taxon>Oculimacula</taxon>
    </lineage>
</organism>
<keyword evidence="2" id="KW-1185">Reference proteome</keyword>
<evidence type="ECO:0000313" key="1">
    <source>
        <dbReference type="EMBL" id="KAL2074457.1"/>
    </source>
</evidence>
<evidence type="ECO:0000313" key="2">
    <source>
        <dbReference type="Proteomes" id="UP001595075"/>
    </source>
</evidence>
<dbReference type="Proteomes" id="UP001595075">
    <property type="component" value="Unassembled WGS sequence"/>
</dbReference>
<gene>
    <name evidence="1" type="ORF">VTL71DRAFT_8235</name>
</gene>
<protein>
    <submittedName>
        <fullName evidence="1">Uncharacterized protein</fullName>
    </submittedName>
</protein>